<dbReference type="STRING" id="589924.Ferp_1607"/>
<evidence type="ECO:0000259" key="1">
    <source>
        <dbReference type="Pfam" id="PF00534"/>
    </source>
</evidence>
<dbReference type="EMBL" id="CP001899">
    <property type="protein sequence ID" value="ADC65756.1"/>
    <property type="molecule type" value="Genomic_DNA"/>
</dbReference>
<reference evidence="3 4" key="2">
    <citation type="journal article" date="2011" name="Stand. Genomic Sci.">
        <title>Complete genome sequence of Ferroglobus placidus AEDII12DO.</title>
        <authorList>
            <person name="Anderson I."/>
            <person name="Risso C."/>
            <person name="Holmes D."/>
            <person name="Lucas S."/>
            <person name="Copeland A."/>
            <person name="Lapidus A."/>
            <person name="Cheng J.F."/>
            <person name="Bruce D."/>
            <person name="Goodwin L."/>
            <person name="Pitluck S."/>
            <person name="Saunders E."/>
            <person name="Brettin T."/>
            <person name="Detter J.C."/>
            <person name="Han C."/>
            <person name="Tapia R."/>
            <person name="Larimer F."/>
            <person name="Land M."/>
            <person name="Hauser L."/>
            <person name="Woyke T."/>
            <person name="Lovley D."/>
            <person name="Kyrpides N."/>
            <person name="Ivanova N."/>
        </authorList>
    </citation>
    <scope>NUCLEOTIDE SEQUENCE [LARGE SCALE GENOMIC DNA]</scope>
    <source>
        <strain evidence="4">DSM 10642 / AEDII12DO</strain>
    </source>
</reference>
<dbReference type="CAZy" id="GT4">
    <property type="family name" value="Glycosyltransferase Family 4"/>
</dbReference>
<dbReference type="Pfam" id="PF13439">
    <property type="entry name" value="Glyco_transf_4"/>
    <property type="match status" value="1"/>
</dbReference>
<dbReference type="OrthoDB" id="132546at2157"/>
<dbReference type="eggNOG" id="arCOG01403">
    <property type="taxonomic scope" value="Archaea"/>
</dbReference>
<dbReference type="Pfam" id="PF00534">
    <property type="entry name" value="Glycos_transf_1"/>
    <property type="match status" value="1"/>
</dbReference>
<gene>
    <name evidence="3" type="ordered locus">Ferp_1607</name>
</gene>
<dbReference type="Proteomes" id="UP000002613">
    <property type="component" value="Chromosome"/>
</dbReference>
<dbReference type="HOGENOM" id="CLU_009583_2_2_2"/>
<dbReference type="InterPro" id="IPR028098">
    <property type="entry name" value="Glyco_trans_4-like_N"/>
</dbReference>
<reference evidence="4" key="1">
    <citation type="submission" date="2010-02" db="EMBL/GenBank/DDBJ databases">
        <title>Complete sequence of Ferroglobus placidus DSM 10642.</title>
        <authorList>
            <consortium name="US DOE Joint Genome Institute"/>
            <person name="Lucas S."/>
            <person name="Copeland A."/>
            <person name="Lapidus A."/>
            <person name="Cheng J.-F."/>
            <person name="Bruce D."/>
            <person name="Goodwin L."/>
            <person name="Pitluck S."/>
            <person name="Saunders E."/>
            <person name="Brettin T."/>
            <person name="Detter J.C."/>
            <person name="Han C."/>
            <person name="Tapia R."/>
            <person name="Larimer F."/>
            <person name="Land M."/>
            <person name="Hauser L."/>
            <person name="Kyrpides N."/>
            <person name="Ivanova N."/>
            <person name="Holmes D."/>
            <person name="Lovley D."/>
            <person name="Kyrpides N."/>
            <person name="Anderson I.J."/>
            <person name="Woyke T."/>
        </authorList>
    </citation>
    <scope>NUCLEOTIDE SEQUENCE [LARGE SCALE GENOMIC DNA]</scope>
    <source>
        <strain evidence="4">DSM 10642 / AEDII12DO</strain>
    </source>
</reference>
<dbReference type="PANTHER" id="PTHR45947">
    <property type="entry name" value="SULFOQUINOVOSYL TRANSFERASE SQD2"/>
    <property type="match status" value="1"/>
</dbReference>
<dbReference type="Gene3D" id="3.40.50.2000">
    <property type="entry name" value="Glycogen Phosphorylase B"/>
    <property type="match status" value="2"/>
</dbReference>
<dbReference type="SUPFAM" id="SSF53756">
    <property type="entry name" value="UDP-Glycosyltransferase/glycogen phosphorylase"/>
    <property type="match status" value="1"/>
</dbReference>
<dbReference type="PANTHER" id="PTHR45947:SF3">
    <property type="entry name" value="SULFOQUINOVOSYL TRANSFERASE SQD2"/>
    <property type="match status" value="1"/>
</dbReference>
<dbReference type="GeneID" id="8779128"/>
<proteinExistence type="predicted"/>
<dbReference type="RefSeq" id="WP_012966096.1">
    <property type="nucleotide sequence ID" value="NC_013849.1"/>
</dbReference>
<protein>
    <submittedName>
        <fullName evidence="3">Glycosyl transferase group 1</fullName>
    </submittedName>
</protein>
<dbReference type="KEGG" id="fpl:Ferp_1607"/>
<dbReference type="InterPro" id="IPR050194">
    <property type="entry name" value="Glycosyltransferase_grp1"/>
</dbReference>
<evidence type="ECO:0000259" key="2">
    <source>
        <dbReference type="Pfam" id="PF13439"/>
    </source>
</evidence>
<feature type="domain" description="Glycosyl transferase family 1" evidence="1">
    <location>
        <begin position="166"/>
        <end position="312"/>
    </location>
</feature>
<keyword evidence="3" id="KW-0808">Transferase</keyword>
<feature type="domain" description="Glycosyltransferase subfamily 4-like N-terminal" evidence="2">
    <location>
        <begin position="57"/>
        <end position="157"/>
    </location>
</feature>
<dbReference type="GO" id="GO:0016757">
    <property type="term" value="F:glycosyltransferase activity"/>
    <property type="evidence" value="ECO:0007669"/>
    <property type="project" value="InterPro"/>
</dbReference>
<dbReference type="AlphaFoldDB" id="D3RZ43"/>
<dbReference type="InterPro" id="IPR001296">
    <property type="entry name" value="Glyco_trans_1"/>
</dbReference>
<dbReference type="CDD" id="cd03801">
    <property type="entry name" value="GT4_PimA-like"/>
    <property type="match status" value="1"/>
</dbReference>
<dbReference type="PaxDb" id="589924-Ferp_1607"/>
<evidence type="ECO:0000313" key="3">
    <source>
        <dbReference type="EMBL" id="ADC65756.1"/>
    </source>
</evidence>
<keyword evidence="4" id="KW-1185">Reference proteome</keyword>
<organism evidence="3 4">
    <name type="scientific">Ferroglobus placidus (strain DSM 10642 / AEDII12DO)</name>
    <dbReference type="NCBI Taxonomy" id="589924"/>
    <lineage>
        <taxon>Archaea</taxon>
        <taxon>Methanobacteriati</taxon>
        <taxon>Methanobacteriota</taxon>
        <taxon>Archaeoglobi</taxon>
        <taxon>Archaeoglobales</taxon>
        <taxon>Archaeoglobaceae</taxon>
        <taxon>Ferroglobus</taxon>
    </lineage>
</organism>
<accession>D3RZ43</accession>
<name>D3RZ43_FERPA</name>
<sequence>MKVAQITPYSFPHIGGIEIHVENLSKALSKFYEVEIISSSTTPSLPIPYSPIPLKKKKCNAEIYHAHVPSPFFAYIYSSEDKFVVTYHNDVEIPDEVFGVRIPRFAAKKLEEINEKVTRKVLDRAEVIVATTPDYARTSKILRDYEEKLEFIPNGVSFETFEFCSEKKNFVLYVGRLVKYKGLNYLIEALEKTEEELVVAGDGEDREYFEKLAREKKVKAKFLGKVGYEKVRELMKKAKCLVLPSKTRLEAFGIVLLEAMASGTPVIAYNTPGVREIAKKAGYTFESVEELREIIKKLDSKTVRKLGRRGRKVTESYSWERVAEEVSKIYESL</sequence>
<evidence type="ECO:0000313" key="4">
    <source>
        <dbReference type="Proteomes" id="UP000002613"/>
    </source>
</evidence>